<dbReference type="InterPro" id="IPR003680">
    <property type="entry name" value="Flavodoxin_fold"/>
</dbReference>
<dbReference type="OrthoDB" id="9798454at2"/>
<dbReference type="Gene3D" id="3.40.50.360">
    <property type="match status" value="1"/>
</dbReference>
<dbReference type="SUPFAM" id="SSF52218">
    <property type="entry name" value="Flavoproteins"/>
    <property type="match status" value="1"/>
</dbReference>
<keyword evidence="4" id="KW-1185">Reference proteome</keyword>
<name>A0A2S9I788_9GAMM</name>
<dbReference type="InterPro" id="IPR046980">
    <property type="entry name" value="KefG/KefF"/>
</dbReference>
<evidence type="ECO:0000259" key="2">
    <source>
        <dbReference type="Pfam" id="PF02525"/>
    </source>
</evidence>
<keyword evidence="1" id="KW-0560">Oxidoreductase</keyword>
<dbReference type="GO" id="GO:0003955">
    <property type="term" value="F:NAD(P)H dehydrogenase (quinone) activity"/>
    <property type="evidence" value="ECO:0007669"/>
    <property type="project" value="TreeGrafter"/>
</dbReference>
<comment type="caution">
    <text evidence="3">The sequence shown here is derived from an EMBL/GenBank/DDBJ whole genome shotgun (WGS) entry which is preliminary data.</text>
</comment>
<proteinExistence type="predicted"/>
<dbReference type="AlphaFoldDB" id="A0A2S9I788"/>
<dbReference type="PANTHER" id="PTHR47307">
    <property type="entry name" value="GLUTATHIONE-REGULATED POTASSIUM-EFFLUX SYSTEM ANCILLARY PROTEIN KEFG"/>
    <property type="match status" value="1"/>
</dbReference>
<feature type="domain" description="Flavodoxin-like fold" evidence="2">
    <location>
        <begin position="2"/>
        <end position="173"/>
    </location>
</feature>
<dbReference type="PANTHER" id="PTHR47307:SF1">
    <property type="entry name" value="GLUTATHIONE-REGULATED POTASSIUM-EFFLUX SYSTEM ANCILLARY PROTEIN KEFG"/>
    <property type="match status" value="1"/>
</dbReference>
<protein>
    <submittedName>
        <fullName evidence="3">NAD(P)H dehydrogenase</fullName>
    </submittedName>
</protein>
<evidence type="ECO:0000313" key="4">
    <source>
        <dbReference type="Proteomes" id="UP000239181"/>
    </source>
</evidence>
<accession>A0A2S9I788</accession>
<dbReference type="RefSeq" id="WP_105594617.1">
    <property type="nucleotide sequence ID" value="NZ_PDET01000017.1"/>
</dbReference>
<dbReference type="Pfam" id="PF02525">
    <property type="entry name" value="Flavodoxin_2"/>
    <property type="match status" value="1"/>
</dbReference>
<evidence type="ECO:0000313" key="3">
    <source>
        <dbReference type="EMBL" id="PRD13659.1"/>
    </source>
</evidence>
<dbReference type="GO" id="GO:0009055">
    <property type="term" value="F:electron transfer activity"/>
    <property type="evidence" value="ECO:0007669"/>
    <property type="project" value="TreeGrafter"/>
</dbReference>
<organism evidence="3 4">
    <name type="scientific">Pantoea coffeiphila</name>
    <dbReference type="NCBI Taxonomy" id="1465635"/>
    <lineage>
        <taxon>Bacteria</taxon>
        <taxon>Pseudomonadati</taxon>
        <taxon>Pseudomonadota</taxon>
        <taxon>Gammaproteobacteria</taxon>
        <taxon>Enterobacterales</taxon>
        <taxon>Erwiniaceae</taxon>
        <taxon>Pantoea</taxon>
    </lineage>
</organism>
<dbReference type="InterPro" id="IPR029039">
    <property type="entry name" value="Flavoprotein-like_sf"/>
</dbReference>
<evidence type="ECO:0000256" key="1">
    <source>
        <dbReference type="ARBA" id="ARBA00023002"/>
    </source>
</evidence>
<dbReference type="EMBL" id="PDET01000017">
    <property type="protein sequence ID" value="PRD13659.1"/>
    <property type="molecule type" value="Genomic_DNA"/>
</dbReference>
<gene>
    <name evidence="3" type="ORF">CQW29_20680</name>
</gene>
<reference evidence="3 4" key="1">
    <citation type="submission" date="2017-10" db="EMBL/GenBank/DDBJ databases">
        <title>Draft genome of two endophytic bacteria isolated from 'guarana' Paullinia cupana (Mart.) Ducke.</title>
        <authorList>
            <person name="Siqueira K.A."/>
            <person name="Liotti R.G."/>
            <person name="Mendes T.A."/>
            <person name="Soares M.A."/>
        </authorList>
    </citation>
    <scope>NUCLEOTIDE SEQUENCE [LARGE SCALE GENOMIC DNA]</scope>
    <source>
        <strain evidence="3 4">342</strain>
    </source>
</reference>
<dbReference type="Proteomes" id="UP000239181">
    <property type="component" value="Unassembled WGS sequence"/>
</dbReference>
<sequence>MKNVLIVSGHPNLNGSLANATILGEVTKELPEVNIRRLDELYPTYQFDINAEQQALLEADLIVWQFPFSWYSLPGIMKLWVDEVFVHGFAHGSTAKLGGKKLLLSFTTGAPELAYTTAGFFGHTIEEYLPQFETTAALCNLEYAGAVYTNGVSYAGRDDEEKRNAQRHSAREHAARLINAIRSNVV</sequence>
<dbReference type="GO" id="GO:0010181">
    <property type="term" value="F:FMN binding"/>
    <property type="evidence" value="ECO:0007669"/>
    <property type="project" value="TreeGrafter"/>
</dbReference>